<feature type="compositionally biased region" description="Low complexity" evidence="1">
    <location>
        <begin position="28"/>
        <end position="44"/>
    </location>
</feature>
<organism evidence="2 3">
    <name type="scientific">Podospora didyma</name>
    <dbReference type="NCBI Taxonomy" id="330526"/>
    <lineage>
        <taxon>Eukaryota</taxon>
        <taxon>Fungi</taxon>
        <taxon>Dikarya</taxon>
        <taxon>Ascomycota</taxon>
        <taxon>Pezizomycotina</taxon>
        <taxon>Sordariomycetes</taxon>
        <taxon>Sordariomycetidae</taxon>
        <taxon>Sordariales</taxon>
        <taxon>Podosporaceae</taxon>
        <taxon>Podospora</taxon>
    </lineage>
</organism>
<evidence type="ECO:0000313" key="3">
    <source>
        <dbReference type="Proteomes" id="UP001285441"/>
    </source>
</evidence>
<name>A0AAE0NSE4_9PEZI</name>
<sequence length="293" mass="33728">MSVPSDRRRRDRDYDDRIVEEPRKPSSRSHSSTSTSTYTPSKASLSRESRDRDRDLESDRGTRDRNRDRDQDPDREGGSSGHHRSHHSSSSNDRERDREVSHHRSRAETSGARDREPNIWEKMMDTLGPLGDIIEDNKGAIMAGVAAVGGMAVFWRLQKSWRRDENDKGIWEWILSTAQDLLQNLKKGIERMGTAERLELTTALMIVIPVAWQSFIDWRASSTDRKRRVELLDVWKDNWEQQSRTKKAAVYSMGGLLALSAYRGWQADQEKKKAGGASRKAITNDDRGDRDYR</sequence>
<dbReference type="Proteomes" id="UP001285441">
    <property type="component" value="Unassembled WGS sequence"/>
</dbReference>
<gene>
    <name evidence="2" type="ORF">B0H63DRAFT_558436</name>
</gene>
<reference evidence="2" key="1">
    <citation type="journal article" date="2023" name="Mol. Phylogenet. Evol.">
        <title>Genome-scale phylogeny and comparative genomics of the fungal order Sordariales.</title>
        <authorList>
            <person name="Hensen N."/>
            <person name="Bonometti L."/>
            <person name="Westerberg I."/>
            <person name="Brannstrom I.O."/>
            <person name="Guillou S."/>
            <person name="Cros-Aarteil S."/>
            <person name="Calhoun S."/>
            <person name="Haridas S."/>
            <person name="Kuo A."/>
            <person name="Mondo S."/>
            <person name="Pangilinan J."/>
            <person name="Riley R."/>
            <person name="LaButti K."/>
            <person name="Andreopoulos B."/>
            <person name="Lipzen A."/>
            <person name="Chen C."/>
            <person name="Yan M."/>
            <person name="Daum C."/>
            <person name="Ng V."/>
            <person name="Clum A."/>
            <person name="Steindorff A."/>
            <person name="Ohm R.A."/>
            <person name="Martin F."/>
            <person name="Silar P."/>
            <person name="Natvig D.O."/>
            <person name="Lalanne C."/>
            <person name="Gautier V."/>
            <person name="Ament-Velasquez S.L."/>
            <person name="Kruys A."/>
            <person name="Hutchinson M.I."/>
            <person name="Powell A.J."/>
            <person name="Barry K."/>
            <person name="Miller A.N."/>
            <person name="Grigoriev I.V."/>
            <person name="Debuchy R."/>
            <person name="Gladieux P."/>
            <person name="Hiltunen Thoren M."/>
            <person name="Johannesson H."/>
        </authorList>
    </citation>
    <scope>NUCLEOTIDE SEQUENCE</scope>
    <source>
        <strain evidence="2">CBS 232.78</strain>
    </source>
</reference>
<reference evidence="2" key="2">
    <citation type="submission" date="2023-06" db="EMBL/GenBank/DDBJ databases">
        <authorList>
            <consortium name="Lawrence Berkeley National Laboratory"/>
            <person name="Haridas S."/>
            <person name="Hensen N."/>
            <person name="Bonometti L."/>
            <person name="Westerberg I."/>
            <person name="Brannstrom I.O."/>
            <person name="Guillou S."/>
            <person name="Cros-Aarteil S."/>
            <person name="Calhoun S."/>
            <person name="Kuo A."/>
            <person name="Mondo S."/>
            <person name="Pangilinan J."/>
            <person name="Riley R."/>
            <person name="LaButti K."/>
            <person name="Andreopoulos B."/>
            <person name="Lipzen A."/>
            <person name="Chen C."/>
            <person name="Yanf M."/>
            <person name="Daum C."/>
            <person name="Ng V."/>
            <person name="Clum A."/>
            <person name="Steindorff A."/>
            <person name="Ohm R."/>
            <person name="Martin F."/>
            <person name="Silar P."/>
            <person name="Natvig D."/>
            <person name="Lalanne C."/>
            <person name="Gautier V."/>
            <person name="Ament-velasquez S.L."/>
            <person name="Kruys A."/>
            <person name="Hutchinson M.I."/>
            <person name="Powell A.J."/>
            <person name="Barry K."/>
            <person name="Miller A.N."/>
            <person name="Grigoriev I.V."/>
            <person name="Debuchy R."/>
            <person name="Gladieux P."/>
            <person name="Thoren M.H."/>
            <person name="Johannesson H."/>
        </authorList>
    </citation>
    <scope>NUCLEOTIDE SEQUENCE</scope>
    <source>
        <strain evidence="2">CBS 232.78</strain>
    </source>
</reference>
<feature type="region of interest" description="Disordered" evidence="1">
    <location>
        <begin position="1"/>
        <end position="118"/>
    </location>
</feature>
<feature type="compositionally biased region" description="Basic and acidic residues" evidence="1">
    <location>
        <begin position="45"/>
        <end position="77"/>
    </location>
</feature>
<protein>
    <submittedName>
        <fullName evidence="2">Uncharacterized protein</fullName>
    </submittedName>
</protein>
<comment type="caution">
    <text evidence="2">The sequence shown here is derived from an EMBL/GenBank/DDBJ whole genome shotgun (WGS) entry which is preliminary data.</text>
</comment>
<evidence type="ECO:0000313" key="2">
    <source>
        <dbReference type="EMBL" id="KAK3386824.1"/>
    </source>
</evidence>
<keyword evidence="3" id="KW-1185">Reference proteome</keyword>
<proteinExistence type="predicted"/>
<feature type="region of interest" description="Disordered" evidence="1">
    <location>
        <begin position="269"/>
        <end position="293"/>
    </location>
</feature>
<dbReference type="EMBL" id="JAULSW010000003">
    <property type="protein sequence ID" value="KAK3386824.1"/>
    <property type="molecule type" value="Genomic_DNA"/>
</dbReference>
<accession>A0AAE0NSE4</accession>
<dbReference type="AlphaFoldDB" id="A0AAE0NSE4"/>
<feature type="compositionally biased region" description="Basic and acidic residues" evidence="1">
    <location>
        <begin position="282"/>
        <end position="293"/>
    </location>
</feature>
<feature type="compositionally biased region" description="Basic and acidic residues" evidence="1">
    <location>
        <begin position="92"/>
        <end position="102"/>
    </location>
</feature>
<evidence type="ECO:0000256" key="1">
    <source>
        <dbReference type="SAM" id="MobiDB-lite"/>
    </source>
</evidence>
<feature type="compositionally biased region" description="Basic and acidic residues" evidence="1">
    <location>
        <begin position="1"/>
        <end position="24"/>
    </location>
</feature>